<evidence type="ECO:0000313" key="2">
    <source>
        <dbReference type="EMBL" id="KWR55136.1"/>
    </source>
</evidence>
<keyword evidence="1" id="KW-1133">Transmembrane helix</keyword>
<organism evidence="2 3">
    <name type="scientific">Bacteroides stercoris</name>
    <dbReference type="NCBI Taxonomy" id="46506"/>
    <lineage>
        <taxon>Bacteria</taxon>
        <taxon>Pseudomonadati</taxon>
        <taxon>Bacteroidota</taxon>
        <taxon>Bacteroidia</taxon>
        <taxon>Bacteroidales</taxon>
        <taxon>Bacteroidaceae</taxon>
        <taxon>Bacteroides</taxon>
    </lineage>
</organism>
<keyword evidence="3" id="KW-1185">Reference proteome</keyword>
<keyword evidence="1" id="KW-0472">Membrane</keyword>
<comment type="caution">
    <text evidence="2">The sequence shown here is derived from an EMBL/GenBank/DDBJ whole genome shotgun (WGS) entry which is preliminary data.</text>
</comment>
<gene>
    <name evidence="2" type="ORF">AA415_01584</name>
</gene>
<evidence type="ECO:0000313" key="3">
    <source>
        <dbReference type="Proteomes" id="UP000056419"/>
    </source>
</evidence>
<evidence type="ECO:0000256" key="1">
    <source>
        <dbReference type="SAM" id="Phobius"/>
    </source>
</evidence>
<dbReference type="Proteomes" id="UP000056419">
    <property type="component" value="Unassembled WGS sequence"/>
</dbReference>
<feature type="transmembrane region" description="Helical" evidence="1">
    <location>
        <begin position="20"/>
        <end position="36"/>
    </location>
</feature>
<protein>
    <submittedName>
        <fullName evidence="2">Uncharacterized protein</fullName>
    </submittedName>
</protein>
<dbReference type="PATRIC" id="fig|46506.5.peg.1681"/>
<accession>A0A120A2G4</accession>
<reference evidence="2 3" key="1">
    <citation type="journal article" date="2016" name="BMC Genomics">
        <title>Type VI secretion systems of human gut Bacteroidales segregate into three genetic architectures, two of which are contained on mobile genetic elements.</title>
        <authorList>
            <person name="Coyne M.J."/>
            <person name="Roelofs K.G."/>
            <person name="Comstock L.E."/>
        </authorList>
    </citation>
    <scope>NUCLEOTIDE SEQUENCE [LARGE SCALE GENOMIC DNA]</scope>
    <source>
        <strain evidence="2 3">CL09T03C01</strain>
    </source>
</reference>
<name>A0A120A2G4_BACSE</name>
<dbReference type="EMBL" id="LRGC01000006">
    <property type="protein sequence ID" value="KWR55136.1"/>
    <property type="molecule type" value="Genomic_DNA"/>
</dbReference>
<sequence length="77" mass="9223">MWYYKQYIIMKNKRMIQKICVYCVEGILFGVTWAILDKNVWHGNHSALASFLYGISLYIGARIMIFFYFKIKKTLDN</sequence>
<proteinExistence type="predicted"/>
<feature type="transmembrane region" description="Helical" evidence="1">
    <location>
        <begin position="48"/>
        <end position="69"/>
    </location>
</feature>
<keyword evidence="1" id="KW-0812">Transmembrane</keyword>
<dbReference type="AlphaFoldDB" id="A0A120A2G4"/>